<gene>
    <name evidence="2" type="ORF">EHP00_1368</name>
</gene>
<dbReference type="Gene3D" id="3.30.420.10">
    <property type="entry name" value="Ribonuclease H-like superfamily/Ribonuclease H"/>
    <property type="match status" value="1"/>
</dbReference>
<proteinExistence type="predicted"/>
<name>A0A1W0E2X8_9MICR</name>
<accession>A0A1W0E2X8</accession>
<dbReference type="OrthoDB" id="2195270at2759"/>
<keyword evidence="3" id="KW-1185">Reference proteome</keyword>
<organism evidence="2 3">
    <name type="scientific">Ecytonucleospora hepatopenaei</name>
    <dbReference type="NCBI Taxonomy" id="646526"/>
    <lineage>
        <taxon>Eukaryota</taxon>
        <taxon>Fungi</taxon>
        <taxon>Fungi incertae sedis</taxon>
        <taxon>Microsporidia</taxon>
        <taxon>Enterocytozoonidae</taxon>
        <taxon>Ecytonucleospora</taxon>
    </lineage>
</organism>
<protein>
    <recommendedName>
        <fullName evidence="1">Tc1-like transposase DDE domain-containing protein</fullName>
    </recommendedName>
</protein>
<dbReference type="Proteomes" id="UP000192758">
    <property type="component" value="Unassembled WGS sequence"/>
</dbReference>
<reference evidence="2 3" key="1">
    <citation type="journal article" date="2017" name="Environ. Microbiol.">
        <title>Decay of the glycolytic pathway and adaptation to intranuclear parasitism within Enterocytozoonidae microsporidia.</title>
        <authorList>
            <person name="Wiredu Boakye D."/>
            <person name="Jaroenlak P."/>
            <person name="Prachumwat A."/>
            <person name="Williams T.A."/>
            <person name="Bateman K.S."/>
            <person name="Itsathitphaisarn O."/>
            <person name="Sritunyalucksana K."/>
            <person name="Paszkiewicz K.H."/>
            <person name="Moore K.A."/>
            <person name="Stentiford G.D."/>
            <person name="Williams B.A."/>
        </authorList>
    </citation>
    <scope>NUCLEOTIDE SEQUENCE [LARGE SCALE GENOMIC DNA]</scope>
    <source>
        <strain evidence="2 3">TH1</strain>
    </source>
</reference>
<dbReference type="VEuPathDB" id="MicrosporidiaDB:EHP00_1368"/>
<feature type="domain" description="Tc1-like transposase DDE" evidence="1">
    <location>
        <begin position="24"/>
        <end position="101"/>
    </location>
</feature>
<evidence type="ECO:0000313" key="2">
    <source>
        <dbReference type="EMBL" id="OQS53588.1"/>
    </source>
</evidence>
<evidence type="ECO:0000313" key="3">
    <source>
        <dbReference type="Proteomes" id="UP000192758"/>
    </source>
</evidence>
<dbReference type="Pfam" id="PF13358">
    <property type="entry name" value="DDE_3"/>
    <property type="match status" value="1"/>
</dbReference>
<dbReference type="InterPro" id="IPR036397">
    <property type="entry name" value="RNaseH_sf"/>
</dbReference>
<dbReference type="GO" id="GO:0003676">
    <property type="term" value="F:nucleic acid binding"/>
    <property type="evidence" value="ECO:0007669"/>
    <property type="project" value="InterPro"/>
</dbReference>
<dbReference type="AlphaFoldDB" id="A0A1W0E2X8"/>
<sequence>MCSCTCCEKPKHFCFCCCFEEPSFVSQNSKGSFNSEAFKEGLIALHEKLLTTGMVNPVFFMDNARIHHYQELRATIENLGLNIQYLPPYSPFLNPIENVFSI</sequence>
<dbReference type="InterPro" id="IPR038717">
    <property type="entry name" value="Tc1-like_DDE_dom"/>
</dbReference>
<comment type="caution">
    <text evidence="2">The sequence shown here is derived from an EMBL/GenBank/DDBJ whole genome shotgun (WGS) entry which is preliminary data.</text>
</comment>
<dbReference type="EMBL" id="MNPJ01000028">
    <property type="protein sequence ID" value="OQS53588.1"/>
    <property type="molecule type" value="Genomic_DNA"/>
</dbReference>
<evidence type="ECO:0000259" key="1">
    <source>
        <dbReference type="Pfam" id="PF13358"/>
    </source>
</evidence>